<gene>
    <name evidence="9" type="ORF">O9570_08040</name>
</gene>
<dbReference type="EMBL" id="JAPZVI010000004">
    <property type="protein sequence ID" value="MCZ8401389.1"/>
    <property type="molecule type" value="Genomic_DNA"/>
</dbReference>
<feature type="region of interest" description="Disordered" evidence="6">
    <location>
        <begin position="511"/>
        <end position="542"/>
    </location>
</feature>
<keyword evidence="4 7" id="KW-1133">Transmembrane helix</keyword>
<dbReference type="RefSeq" id="WP_070760774.1">
    <property type="nucleotide sequence ID" value="NZ_CP188776.1"/>
</dbReference>
<dbReference type="Proteomes" id="UP001141992">
    <property type="component" value="Unassembled WGS sequence"/>
</dbReference>
<comment type="caution">
    <text evidence="9">The sequence shown here is derived from an EMBL/GenBank/DDBJ whole genome shotgun (WGS) entry which is preliminary data.</text>
</comment>
<sequence length="542" mass="60016">MAPDIRRRIIKFALLVFPLCAWLLTAKVISGLPFAHITWTVLSHWVVSTPDYPSLIAAPSIAFVLALALSLTLKKHSTKDGFDGAGYRKHIRGTEAVPVKKLRKLCAENGRQQIDVAGIPMPTGIENLHILLNGATGSGKSVLLRNLVYSALRRGDRMVVVDPNGDLYSKFGRESDVLLNPYDQRTEGWSFFNEVRAEYDWKRLALSIVPLGKDANAEEWNGYARLLLRETARKLNELGTPSIEELFRWTTIASDKDLRTFLSGTLAESLFAGSAEASKALTSARFVLSKYLAEHVTMPAGKFSIRDWMEHGTGSLYITWREDMKEAMKPLISAFVDVFCSALLSLPEDQARRWWLVIDELGSMEKMASLEDFLTKGRKNGGRALAGLQSISQMDDIFGEKMSQTLRASFRSLVVLGGSKTDFETAEVMSKSLGEHEVARPEYTDSRNPGKTPNTSERMVRSTERVVTAAQVQTLPELTGWVAFAGNRPISKFELEPRTFAIRNAPFVEARRGGAKSMTSASAGGPQPWSQVDLPEDPTLAA</sequence>
<dbReference type="CDD" id="cd01127">
    <property type="entry name" value="TrwB_TraG_TraD_VirD4"/>
    <property type="match status" value="1"/>
</dbReference>
<dbReference type="InterPro" id="IPR051539">
    <property type="entry name" value="T4SS-coupling_protein"/>
</dbReference>
<evidence type="ECO:0000313" key="10">
    <source>
        <dbReference type="Proteomes" id="UP001141992"/>
    </source>
</evidence>
<dbReference type="GO" id="GO:0005886">
    <property type="term" value="C:plasma membrane"/>
    <property type="evidence" value="ECO:0007669"/>
    <property type="project" value="UniProtKB-SubCell"/>
</dbReference>
<feature type="transmembrane region" description="Helical" evidence="7">
    <location>
        <begin position="55"/>
        <end position="73"/>
    </location>
</feature>
<dbReference type="InterPro" id="IPR019476">
    <property type="entry name" value="T4SS_TraD_DNA-bd"/>
</dbReference>
<dbReference type="Pfam" id="PF10412">
    <property type="entry name" value="TrwB_AAD_bind"/>
    <property type="match status" value="1"/>
</dbReference>
<dbReference type="PANTHER" id="PTHR37937">
    <property type="entry name" value="CONJUGATIVE TRANSFER: DNA TRANSPORT"/>
    <property type="match status" value="1"/>
</dbReference>
<keyword evidence="2" id="KW-1003">Cell membrane</keyword>
<feature type="compositionally biased region" description="Basic and acidic residues" evidence="6">
    <location>
        <begin position="435"/>
        <end position="445"/>
    </location>
</feature>
<keyword evidence="3 7" id="KW-0812">Transmembrane</keyword>
<reference evidence="9" key="1">
    <citation type="submission" date="2022-12" db="EMBL/GenBank/DDBJ databases">
        <authorList>
            <person name="Voronina O.L."/>
            <person name="Kunda M.S."/>
            <person name="Ryzhova N."/>
            <person name="Aksenova E.I."/>
        </authorList>
    </citation>
    <scope>NUCLEOTIDE SEQUENCE</scope>
    <source>
        <strain evidence="9">SCCH136:Ach223948</strain>
    </source>
</reference>
<proteinExistence type="predicted"/>
<keyword evidence="9" id="KW-0238">DNA-binding</keyword>
<comment type="subcellular location">
    <subcellularLocation>
        <location evidence="1">Cell membrane</location>
        <topology evidence="1">Multi-pass membrane protein</topology>
    </subcellularLocation>
</comment>
<feature type="region of interest" description="Disordered" evidence="6">
    <location>
        <begin position="435"/>
        <end position="462"/>
    </location>
</feature>
<name>A0A9X3R3S8_ALCXX</name>
<evidence type="ECO:0000313" key="9">
    <source>
        <dbReference type="EMBL" id="MCZ8401389.1"/>
    </source>
</evidence>
<evidence type="ECO:0000256" key="3">
    <source>
        <dbReference type="ARBA" id="ARBA00022692"/>
    </source>
</evidence>
<feature type="compositionally biased region" description="Polar residues" evidence="6">
    <location>
        <begin position="446"/>
        <end position="457"/>
    </location>
</feature>
<organism evidence="9 10">
    <name type="scientific">Alcaligenes xylosoxydans xylosoxydans</name>
    <name type="common">Achromobacter xylosoxidans</name>
    <dbReference type="NCBI Taxonomy" id="85698"/>
    <lineage>
        <taxon>Bacteria</taxon>
        <taxon>Pseudomonadati</taxon>
        <taxon>Pseudomonadota</taxon>
        <taxon>Betaproteobacteria</taxon>
        <taxon>Burkholderiales</taxon>
        <taxon>Alcaligenaceae</taxon>
        <taxon>Achromobacter</taxon>
    </lineage>
</organism>
<evidence type="ECO:0000256" key="6">
    <source>
        <dbReference type="SAM" id="MobiDB-lite"/>
    </source>
</evidence>
<evidence type="ECO:0000256" key="4">
    <source>
        <dbReference type="ARBA" id="ARBA00022989"/>
    </source>
</evidence>
<feature type="domain" description="Type IV secretion system coupling protein TraD DNA-binding" evidence="8">
    <location>
        <begin position="114"/>
        <end position="496"/>
    </location>
</feature>
<evidence type="ECO:0000256" key="5">
    <source>
        <dbReference type="ARBA" id="ARBA00023136"/>
    </source>
</evidence>
<evidence type="ECO:0000259" key="8">
    <source>
        <dbReference type="Pfam" id="PF10412"/>
    </source>
</evidence>
<dbReference type="SUPFAM" id="SSF52540">
    <property type="entry name" value="P-loop containing nucleoside triphosphate hydrolases"/>
    <property type="match status" value="1"/>
</dbReference>
<dbReference type="AlphaFoldDB" id="A0A9X3R3S8"/>
<accession>A0A9X3R3S8</accession>
<dbReference type="InterPro" id="IPR027417">
    <property type="entry name" value="P-loop_NTPase"/>
</dbReference>
<dbReference type="GO" id="GO:0003677">
    <property type="term" value="F:DNA binding"/>
    <property type="evidence" value="ECO:0007669"/>
    <property type="project" value="UniProtKB-KW"/>
</dbReference>
<protein>
    <submittedName>
        <fullName evidence="9">Type IV secretion system DNA-binding domain-containing protein</fullName>
    </submittedName>
</protein>
<evidence type="ECO:0000256" key="7">
    <source>
        <dbReference type="SAM" id="Phobius"/>
    </source>
</evidence>
<evidence type="ECO:0000256" key="2">
    <source>
        <dbReference type="ARBA" id="ARBA00022475"/>
    </source>
</evidence>
<dbReference type="PANTHER" id="PTHR37937:SF1">
    <property type="entry name" value="CONJUGATIVE TRANSFER: DNA TRANSPORT"/>
    <property type="match status" value="1"/>
</dbReference>
<keyword evidence="5 7" id="KW-0472">Membrane</keyword>
<evidence type="ECO:0000256" key="1">
    <source>
        <dbReference type="ARBA" id="ARBA00004651"/>
    </source>
</evidence>
<dbReference type="Gene3D" id="3.40.50.300">
    <property type="entry name" value="P-loop containing nucleotide triphosphate hydrolases"/>
    <property type="match status" value="2"/>
</dbReference>